<keyword evidence="1" id="KW-1133">Transmembrane helix</keyword>
<dbReference type="AlphaFoldDB" id="A0AAD6VV18"/>
<evidence type="ECO:0000313" key="3">
    <source>
        <dbReference type="Proteomes" id="UP001219525"/>
    </source>
</evidence>
<evidence type="ECO:0000256" key="1">
    <source>
        <dbReference type="SAM" id="Phobius"/>
    </source>
</evidence>
<proteinExistence type="predicted"/>
<organism evidence="2 3">
    <name type="scientific">Mycena pura</name>
    <dbReference type="NCBI Taxonomy" id="153505"/>
    <lineage>
        <taxon>Eukaryota</taxon>
        <taxon>Fungi</taxon>
        <taxon>Dikarya</taxon>
        <taxon>Basidiomycota</taxon>
        <taxon>Agaricomycotina</taxon>
        <taxon>Agaricomycetes</taxon>
        <taxon>Agaricomycetidae</taxon>
        <taxon>Agaricales</taxon>
        <taxon>Marasmiineae</taxon>
        <taxon>Mycenaceae</taxon>
        <taxon>Mycena</taxon>
    </lineage>
</organism>
<feature type="transmembrane region" description="Helical" evidence="1">
    <location>
        <begin position="42"/>
        <end position="64"/>
    </location>
</feature>
<name>A0AAD6VV18_9AGAR</name>
<sequence>MPGTSSDTLGYTRLMSSAPEDGLEDESGLKAPATTHSLRSRMLVSVLMTLLAIYAAAAFHLSVLSDSPLLFRPREIEARLRMALPSPNLDKGRDIMDKKNYKSPWMLFPGSMTRVNAAEPDMIYYSGASVVLSPTDSMIYHWRLNSTWPMCYITAWVSAAEDLIAAHKSYSSEGNVTAIEIWNLTSPDDSKTLKSMSWNTRPARVSLLGTVNFTSVKTQRGVEDLIGQELRAPTPRFGCLGDTKITVEVACTACRLEFDQIFSTPALGFELMQLG</sequence>
<keyword evidence="3" id="KW-1185">Reference proteome</keyword>
<accession>A0AAD6VV18</accession>
<evidence type="ECO:0008006" key="4">
    <source>
        <dbReference type="Google" id="ProtNLM"/>
    </source>
</evidence>
<keyword evidence="1" id="KW-0812">Transmembrane</keyword>
<dbReference type="Proteomes" id="UP001219525">
    <property type="component" value="Unassembled WGS sequence"/>
</dbReference>
<reference evidence="2" key="1">
    <citation type="submission" date="2023-03" db="EMBL/GenBank/DDBJ databases">
        <title>Massive genome expansion in bonnet fungi (Mycena s.s.) driven by repeated elements and novel gene families across ecological guilds.</title>
        <authorList>
            <consortium name="Lawrence Berkeley National Laboratory"/>
            <person name="Harder C.B."/>
            <person name="Miyauchi S."/>
            <person name="Viragh M."/>
            <person name="Kuo A."/>
            <person name="Thoen E."/>
            <person name="Andreopoulos B."/>
            <person name="Lu D."/>
            <person name="Skrede I."/>
            <person name="Drula E."/>
            <person name="Henrissat B."/>
            <person name="Morin E."/>
            <person name="Kohler A."/>
            <person name="Barry K."/>
            <person name="LaButti K."/>
            <person name="Morin E."/>
            <person name="Salamov A."/>
            <person name="Lipzen A."/>
            <person name="Mereny Z."/>
            <person name="Hegedus B."/>
            <person name="Baldrian P."/>
            <person name="Stursova M."/>
            <person name="Weitz H."/>
            <person name="Taylor A."/>
            <person name="Grigoriev I.V."/>
            <person name="Nagy L.G."/>
            <person name="Martin F."/>
            <person name="Kauserud H."/>
        </authorList>
    </citation>
    <scope>NUCLEOTIDE SEQUENCE</scope>
    <source>
        <strain evidence="2">9144</strain>
    </source>
</reference>
<comment type="caution">
    <text evidence="2">The sequence shown here is derived from an EMBL/GenBank/DDBJ whole genome shotgun (WGS) entry which is preliminary data.</text>
</comment>
<keyword evidence="1" id="KW-0472">Membrane</keyword>
<dbReference type="EMBL" id="JARJCW010000014">
    <property type="protein sequence ID" value="KAJ7217286.1"/>
    <property type="molecule type" value="Genomic_DNA"/>
</dbReference>
<gene>
    <name evidence="2" type="ORF">GGX14DRAFT_561805</name>
</gene>
<evidence type="ECO:0000313" key="2">
    <source>
        <dbReference type="EMBL" id="KAJ7217286.1"/>
    </source>
</evidence>
<protein>
    <recommendedName>
        <fullName evidence="4">Ubiquitin 3 binding protein But2 C-terminal domain-containing protein</fullName>
    </recommendedName>
</protein>